<keyword evidence="4 6" id="KW-0554">One-carbon metabolism</keyword>
<evidence type="ECO:0000256" key="2">
    <source>
        <dbReference type="ARBA" id="ARBA00005080"/>
    </source>
</evidence>
<feature type="binding site" evidence="6">
    <location>
        <position position="182"/>
    </location>
    <ligand>
        <name>Zn(2+)</name>
        <dbReference type="ChEBI" id="CHEBI:29105"/>
    </ligand>
</feature>
<dbReference type="Gene3D" id="3.30.1130.10">
    <property type="match status" value="1"/>
</dbReference>
<dbReference type="GO" id="GO:0005525">
    <property type="term" value="F:GTP binding"/>
    <property type="evidence" value="ECO:0007669"/>
    <property type="project" value="UniProtKB-KW"/>
</dbReference>
<dbReference type="GO" id="GO:0046654">
    <property type="term" value="P:tetrahydrofolate biosynthetic process"/>
    <property type="evidence" value="ECO:0007669"/>
    <property type="project" value="UniProtKB-UniRule"/>
</dbReference>
<dbReference type="PANTHER" id="PTHR11109">
    <property type="entry name" value="GTP CYCLOHYDROLASE I"/>
    <property type="match status" value="1"/>
</dbReference>
<dbReference type="GO" id="GO:0005737">
    <property type="term" value="C:cytoplasm"/>
    <property type="evidence" value="ECO:0007669"/>
    <property type="project" value="TreeGrafter"/>
</dbReference>
<name>A0A1M6G6J0_9FLAO</name>
<protein>
    <recommendedName>
        <fullName evidence="6">GTP cyclohydrolase 1</fullName>
        <ecNumber evidence="6">3.5.4.16</ecNumber>
    </recommendedName>
    <alternativeName>
        <fullName evidence="6">GTP cyclohydrolase I</fullName>
        <shortName evidence="6">GTP-CH-I</shortName>
    </alternativeName>
</protein>
<comment type="subunit">
    <text evidence="6">Homopolymer.</text>
</comment>
<accession>A0A1M6G6J0</accession>
<evidence type="ECO:0000313" key="8">
    <source>
        <dbReference type="EMBL" id="SHJ05530.1"/>
    </source>
</evidence>
<dbReference type="Pfam" id="PF01227">
    <property type="entry name" value="GTP_cyclohydroI"/>
    <property type="match status" value="1"/>
</dbReference>
<reference evidence="8 9" key="1">
    <citation type="submission" date="2016-11" db="EMBL/GenBank/DDBJ databases">
        <authorList>
            <person name="Jaros S."/>
            <person name="Januszkiewicz K."/>
            <person name="Wedrychowicz H."/>
        </authorList>
    </citation>
    <scope>NUCLEOTIDE SEQUENCE [LARGE SCALE GENOMIC DNA]</scope>
    <source>
        <strain evidence="8 9">DSM 25479</strain>
    </source>
</reference>
<dbReference type="HAMAP" id="MF_00223">
    <property type="entry name" value="FolE"/>
    <property type="match status" value="1"/>
</dbReference>
<dbReference type="SUPFAM" id="SSF55620">
    <property type="entry name" value="Tetrahydrobiopterin biosynthesis enzymes-like"/>
    <property type="match status" value="1"/>
</dbReference>
<dbReference type="Proteomes" id="UP000184335">
    <property type="component" value="Unassembled WGS sequence"/>
</dbReference>
<dbReference type="AlphaFoldDB" id="A0A1M6G6J0"/>
<keyword evidence="6" id="KW-0862">Zinc</keyword>
<evidence type="ECO:0000256" key="1">
    <source>
        <dbReference type="ARBA" id="ARBA00001052"/>
    </source>
</evidence>
<proteinExistence type="inferred from homology"/>
<dbReference type="InterPro" id="IPR043134">
    <property type="entry name" value="GTP-CH-I_N"/>
</dbReference>
<dbReference type="InterPro" id="IPR001474">
    <property type="entry name" value="GTP_CycHdrlase_I"/>
</dbReference>
<organism evidence="8 9">
    <name type="scientific">Cruoricaptor ignavus</name>
    <dbReference type="NCBI Taxonomy" id="1118202"/>
    <lineage>
        <taxon>Bacteria</taxon>
        <taxon>Pseudomonadati</taxon>
        <taxon>Bacteroidota</taxon>
        <taxon>Flavobacteriia</taxon>
        <taxon>Flavobacteriales</taxon>
        <taxon>Weeksellaceae</taxon>
        <taxon>Cruoricaptor</taxon>
    </lineage>
</organism>
<dbReference type="PANTHER" id="PTHR11109:SF7">
    <property type="entry name" value="GTP CYCLOHYDROLASE 1"/>
    <property type="match status" value="1"/>
</dbReference>
<evidence type="ECO:0000313" key="9">
    <source>
        <dbReference type="Proteomes" id="UP000184335"/>
    </source>
</evidence>
<comment type="catalytic activity">
    <reaction evidence="1 6">
        <text>GTP + H2O = 7,8-dihydroneopterin 3'-triphosphate + formate + H(+)</text>
        <dbReference type="Rhea" id="RHEA:17473"/>
        <dbReference type="ChEBI" id="CHEBI:15377"/>
        <dbReference type="ChEBI" id="CHEBI:15378"/>
        <dbReference type="ChEBI" id="CHEBI:15740"/>
        <dbReference type="ChEBI" id="CHEBI:37565"/>
        <dbReference type="ChEBI" id="CHEBI:58462"/>
        <dbReference type="EC" id="3.5.4.16"/>
    </reaction>
</comment>
<feature type="binding site" evidence="6">
    <location>
        <position position="114"/>
    </location>
    <ligand>
        <name>Zn(2+)</name>
        <dbReference type="ChEBI" id="CHEBI:29105"/>
    </ligand>
</feature>
<dbReference type="UniPathway" id="UPA00848">
    <property type="reaction ID" value="UER00151"/>
</dbReference>
<dbReference type="GO" id="GO:0008270">
    <property type="term" value="F:zinc ion binding"/>
    <property type="evidence" value="ECO:0007669"/>
    <property type="project" value="UniProtKB-UniRule"/>
</dbReference>
<dbReference type="NCBIfam" id="TIGR00063">
    <property type="entry name" value="folE"/>
    <property type="match status" value="1"/>
</dbReference>
<evidence type="ECO:0000259" key="7">
    <source>
        <dbReference type="Pfam" id="PF01227"/>
    </source>
</evidence>
<dbReference type="RefSeq" id="WP_073180227.1">
    <property type="nucleotide sequence ID" value="NZ_FQYI01000008.1"/>
</dbReference>
<keyword evidence="6" id="KW-0342">GTP-binding</keyword>
<dbReference type="NCBIfam" id="NF006826">
    <property type="entry name" value="PRK09347.1-3"/>
    <property type="match status" value="1"/>
</dbReference>
<dbReference type="EC" id="3.5.4.16" evidence="6"/>
<keyword evidence="5 6" id="KW-0378">Hydrolase</keyword>
<evidence type="ECO:0000256" key="5">
    <source>
        <dbReference type="ARBA" id="ARBA00022801"/>
    </source>
</evidence>
<dbReference type="Gene3D" id="1.10.286.10">
    <property type="match status" value="1"/>
</dbReference>
<dbReference type="InterPro" id="IPR018234">
    <property type="entry name" value="GTP_CycHdrlase_I_CS"/>
</dbReference>
<feature type="domain" description="GTP cyclohydrolase I" evidence="7">
    <location>
        <begin position="40"/>
        <end position="216"/>
    </location>
</feature>
<keyword evidence="9" id="KW-1185">Reference proteome</keyword>
<evidence type="ECO:0000256" key="6">
    <source>
        <dbReference type="HAMAP-Rule" id="MF_00223"/>
    </source>
</evidence>
<sequence length="218" mass="24535">MKYSKDAALGNAIKEYLVEKGVETPVLMTDKSNTTKIRIIEKNFTNIMKTLGLDLSDDSLKDSPHRVAKMFVNEIFYGLDYGNFPKATAVENKMKYNEVVLVKNISITSTCEHHFVTIDGKCHIAYIPKEKVIGLSKINRIAKFFAKRPQIQERLSEQIYYALSFILETEDIAVIIDAEHYCVKSRGIEDISSSTTTSKIGGVFLDDSARAELIGLIK</sequence>
<dbReference type="PROSITE" id="PS00860">
    <property type="entry name" value="GTP_CYCLOHYDROL_1_2"/>
    <property type="match status" value="1"/>
</dbReference>
<keyword evidence="6" id="KW-0547">Nucleotide-binding</keyword>
<dbReference type="GO" id="GO:0003934">
    <property type="term" value="F:GTP cyclohydrolase I activity"/>
    <property type="evidence" value="ECO:0007669"/>
    <property type="project" value="UniProtKB-UniRule"/>
</dbReference>
<feature type="binding site" evidence="6">
    <location>
        <position position="111"/>
    </location>
    <ligand>
        <name>Zn(2+)</name>
        <dbReference type="ChEBI" id="CHEBI:29105"/>
    </ligand>
</feature>
<dbReference type="PROSITE" id="PS00859">
    <property type="entry name" value="GTP_CYCLOHYDROL_1_1"/>
    <property type="match status" value="1"/>
</dbReference>
<comment type="similarity">
    <text evidence="3 6">Belongs to the GTP cyclohydrolase I family.</text>
</comment>
<dbReference type="NCBIfam" id="NF006824">
    <property type="entry name" value="PRK09347.1-1"/>
    <property type="match status" value="1"/>
</dbReference>
<dbReference type="EMBL" id="FQYI01000008">
    <property type="protein sequence ID" value="SHJ05530.1"/>
    <property type="molecule type" value="Genomic_DNA"/>
</dbReference>
<evidence type="ECO:0000256" key="3">
    <source>
        <dbReference type="ARBA" id="ARBA00008085"/>
    </source>
</evidence>
<comment type="pathway">
    <text evidence="2 6">Cofactor biosynthesis; 7,8-dihydroneopterin triphosphate biosynthesis; 7,8-dihydroneopterin triphosphate from GTP: step 1/1.</text>
</comment>
<dbReference type="InterPro" id="IPR043133">
    <property type="entry name" value="GTP-CH-I_C/QueF"/>
</dbReference>
<dbReference type="FunFam" id="3.30.1130.10:FF:000001">
    <property type="entry name" value="GTP cyclohydrolase 1"/>
    <property type="match status" value="1"/>
</dbReference>
<gene>
    <name evidence="6" type="primary">folE</name>
    <name evidence="8" type="ORF">SAMN05443429_10876</name>
</gene>
<evidence type="ECO:0000256" key="4">
    <source>
        <dbReference type="ARBA" id="ARBA00022563"/>
    </source>
</evidence>
<dbReference type="InterPro" id="IPR020602">
    <property type="entry name" value="GTP_CycHdrlase_I_dom"/>
</dbReference>
<keyword evidence="6" id="KW-0479">Metal-binding</keyword>
<dbReference type="STRING" id="1118202.SAMN05443429_10876"/>
<dbReference type="GO" id="GO:0006730">
    <property type="term" value="P:one-carbon metabolic process"/>
    <property type="evidence" value="ECO:0007669"/>
    <property type="project" value="UniProtKB-UniRule"/>
</dbReference>
<dbReference type="GO" id="GO:0006729">
    <property type="term" value="P:tetrahydrobiopterin biosynthetic process"/>
    <property type="evidence" value="ECO:0007669"/>
    <property type="project" value="TreeGrafter"/>
</dbReference>
<dbReference type="OrthoDB" id="9801207at2"/>